<reference evidence="2 3" key="1">
    <citation type="submission" date="2016-11" db="EMBL/GenBank/DDBJ databases">
        <title>The macronuclear genome of Stentor coeruleus: a giant cell with tiny introns.</title>
        <authorList>
            <person name="Slabodnick M."/>
            <person name="Ruby J.G."/>
            <person name="Reiff S.B."/>
            <person name="Swart E.C."/>
            <person name="Gosai S."/>
            <person name="Prabakaran S."/>
            <person name="Witkowska E."/>
            <person name="Larue G.E."/>
            <person name="Fisher S."/>
            <person name="Freeman R.M."/>
            <person name="Gunawardena J."/>
            <person name="Chu W."/>
            <person name="Stover N.A."/>
            <person name="Gregory B.D."/>
            <person name="Nowacki M."/>
            <person name="Derisi J."/>
            <person name="Roy S.W."/>
            <person name="Marshall W.F."/>
            <person name="Sood P."/>
        </authorList>
    </citation>
    <scope>NUCLEOTIDE SEQUENCE [LARGE SCALE GENOMIC DNA]</scope>
    <source>
        <strain evidence="2">WM001</strain>
    </source>
</reference>
<sequence length="196" mass="22981">MNCQGSPFSTTSTGLNGTPQKKLKFSRKFVINLEEPPSEIKDPSKEKIHKIQQKILRYKRRYQDKKFKSKDVYKKNVDLLCNIDKSETQIQKLYTELEDEYKNYEVLMIDRNEADKSIDSIKDKINSRSLSINNGGIENRMSVSISILEDIQEQLFESNKKTSDMERLLSREQKKNEGFNKELRNLKIDLSSFKSK</sequence>
<keyword evidence="3" id="KW-1185">Reference proteome</keyword>
<gene>
    <name evidence="2" type="ORF">SteCoe_2531</name>
</gene>
<organism evidence="2 3">
    <name type="scientific">Stentor coeruleus</name>
    <dbReference type="NCBI Taxonomy" id="5963"/>
    <lineage>
        <taxon>Eukaryota</taxon>
        <taxon>Sar</taxon>
        <taxon>Alveolata</taxon>
        <taxon>Ciliophora</taxon>
        <taxon>Postciliodesmatophora</taxon>
        <taxon>Heterotrichea</taxon>
        <taxon>Heterotrichida</taxon>
        <taxon>Stentoridae</taxon>
        <taxon>Stentor</taxon>
    </lineage>
</organism>
<evidence type="ECO:0000256" key="1">
    <source>
        <dbReference type="SAM" id="MobiDB-lite"/>
    </source>
</evidence>
<dbReference type="EMBL" id="MPUH01000028">
    <property type="protein sequence ID" value="OMJ94330.1"/>
    <property type="molecule type" value="Genomic_DNA"/>
</dbReference>
<feature type="region of interest" description="Disordered" evidence="1">
    <location>
        <begin position="1"/>
        <end position="20"/>
    </location>
</feature>
<feature type="compositionally biased region" description="Polar residues" evidence="1">
    <location>
        <begin position="1"/>
        <end position="19"/>
    </location>
</feature>
<comment type="caution">
    <text evidence="2">The sequence shown here is derived from an EMBL/GenBank/DDBJ whole genome shotgun (WGS) entry which is preliminary data.</text>
</comment>
<protein>
    <submittedName>
        <fullName evidence="2">Uncharacterized protein</fullName>
    </submittedName>
</protein>
<proteinExistence type="predicted"/>
<accession>A0A1R2CZD2</accession>
<dbReference type="Proteomes" id="UP000187209">
    <property type="component" value="Unassembled WGS sequence"/>
</dbReference>
<evidence type="ECO:0000313" key="2">
    <source>
        <dbReference type="EMBL" id="OMJ94330.1"/>
    </source>
</evidence>
<name>A0A1R2CZD2_9CILI</name>
<evidence type="ECO:0000313" key="3">
    <source>
        <dbReference type="Proteomes" id="UP000187209"/>
    </source>
</evidence>
<dbReference type="AlphaFoldDB" id="A0A1R2CZD2"/>